<dbReference type="EC" id="6.5.1.1" evidence="2"/>
<dbReference type="Proteomes" id="UP000439522">
    <property type="component" value="Unassembled WGS sequence"/>
</dbReference>
<dbReference type="InterPro" id="IPR044117">
    <property type="entry name" value="OBF_LigC-like"/>
</dbReference>
<dbReference type="GO" id="GO:0006310">
    <property type="term" value="P:DNA recombination"/>
    <property type="evidence" value="ECO:0007669"/>
    <property type="project" value="InterPro"/>
</dbReference>
<dbReference type="RefSeq" id="WP_160610627.1">
    <property type="nucleotide sequence ID" value="NZ_WTZA01000001.1"/>
</dbReference>
<evidence type="ECO:0000259" key="5">
    <source>
        <dbReference type="Pfam" id="PF01068"/>
    </source>
</evidence>
<dbReference type="OrthoDB" id="9770771at2"/>
<evidence type="ECO:0000313" key="7">
    <source>
        <dbReference type="EMBL" id="MXO74921.1"/>
    </source>
</evidence>
<evidence type="ECO:0000259" key="6">
    <source>
        <dbReference type="Pfam" id="PF04679"/>
    </source>
</evidence>
<dbReference type="InterPro" id="IPR012340">
    <property type="entry name" value="NA-bd_OB-fold"/>
</dbReference>
<dbReference type="GO" id="GO:0006281">
    <property type="term" value="P:DNA repair"/>
    <property type="evidence" value="ECO:0007669"/>
    <property type="project" value="InterPro"/>
</dbReference>
<evidence type="ECO:0000256" key="3">
    <source>
        <dbReference type="ARBA" id="ARBA00022598"/>
    </source>
</evidence>
<accession>A0A6I4TC59</accession>
<comment type="catalytic activity">
    <reaction evidence="4">
        <text>ATP + (deoxyribonucleotide)n-3'-hydroxyl + 5'-phospho-(deoxyribonucleotide)m = (deoxyribonucleotide)n+m + AMP + diphosphate.</text>
        <dbReference type="EC" id="6.5.1.1"/>
    </reaction>
</comment>
<comment type="similarity">
    <text evidence="1">Belongs to the ATP-dependent DNA ligase family.</text>
</comment>
<comment type="caution">
    <text evidence="7">The sequence shown here is derived from an EMBL/GenBank/DDBJ whole genome shotgun (WGS) entry which is preliminary data.</text>
</comment>
<dbReference type="Gene3D" id="3.30.470.30">
    <property type="entry name" value="DNA ligase/mRNA capping enzyme"/>
    <property type="match status" value="1"/>
</dbReference>
<keyword evidence="8" id="KW-1185">Reference proteome</keyword>
<dbReference type="SUPFAM" id="SSF50249">
    <property type="entry name" value="Nucleic acid-binding proteins"/>
    <property type="match status" value="1"/>
</dbReference>
<evidence type="ECO:0000313" key="8">
    <source>
        <dbReference type="Proteomes" id="UP000439522"/>
    </source>
</evidence>
<dbReference type="EMBL" id="WTZA01000001">
    <property type="protein sequence ID" value="MXO74921.1"/>
    <property type="molecule type" value="Genomic_DNA"/>
</dbReference>
<keyword evidence="3 7" id="KW-0436">Ligase</keyword>
<dbReference type="CDD" id="cd07905">
    <property type="entry name" value="Adenylation_DNA_ligase_LigC"/>
    <property type="match status" value="1"/>
</dbReference>
<dbReference type="InterPro" id="IPR012309">
    <property type="entry name" value="DNA_ligase_ATP-dep_C"/>
</dbReference>
<sequence>MHASSRPSAGLEIERSTPPMEARLVDHLPEGEGWQYEPKWDGFRCLAFRDKGDVALMSRSGKPLERYFPEVAAALRDLPESRFVVDGELVVPVEGVLSFAALQARLHPAASRIAKLARQTPAQFILFDCLQVRGRVHRDAPLAERRAALEQFAGALPESIFLSPATDRVETARAWLAQTGGALDGVIAKRRDEPYRPGERAMFKHKVQRTADCVVGGFRTDKTGCGIASLLLGLYDEAGLLHQVGYSSSFAAAARMEMFDRLAPLEGASAFTGKAPGGASRWTKPGKSTAWTPLEPRLVAEVAYDQVTGDRFRHGTTFRRWRPDKAPSQCTFDQLAAELRPEELVEILAQVPG</sequence>
<gene>
    <name evidence="7" type="ORF">GRI40_06765</name>
</gene>
<dbReference type="InterPro" id="IPR012310">
    <property type="entry name" value="DNA_ligase_ATP-dep_cent"/>
</dbReference>
<dbReference type="CDD" id="cd07970">
    <property type="entry name" value="OBF_DNA_ligase_LigC"/>
    <property type="match status" value="1"/>
</dbReference>
<dbReference type="InterPro" id="IPR044119">
    <property type="entry name" value="Adenylation_LigC-like"/>
</dbReference>
<feature type="domain" description="ATP-dependent DNA ligase family profile" evidence="5">
    <location>
        <begin position="31"/>
        <end position="206"/>
    </location>
</feature>
<proteinExistence type="inferred from homology"/>
<dbReference type="SUPFAM" id="SSF56091">
    <property type="entry name" value="DNA ligase/mRNA capping enzyme, catalytic domain"/>
    <property type="match status" value="1"/>
</dbReference>
<dbReference type="GO" id="GO:0005524">
    <property type="term" value="F:ATP binding"/>
    <property type="evidence" value="ECO:0007669"/>
    <property type="project" value="InterPro"/>
</dbReference>
<name>A0A6I4TC59_9SPHN</name>
<dbReference type="Gene3D" id="3.30.1490.70">
    <property type="match status" value="1"/>
</dbReference>
<dbReference type="GO" id="GO:0003910">
    <property type="term" value="F:DNA ligase (ATP) activity"/>
    <property type="evidence" value="ECO:0007669"/>
    <property type="project" value="UniProtKB-EC"/>
</dbReference>
<protein>
    <recommendedName>
        <fullName evidence="2">DNA ligase (ATP)</fullName>
        <ecNumber evidence="2">6.5.1.1</ecNumber>
    </recommendedName>
</protein>
<dbReference type="NCBIfam" id="NF006078">
    <property type="entry name" value="PRK08224.1"/>
    <property type="match status" value="1"/>
</dbReference>
<dbReference type="InterPro" id="IPR050191">
    <property type="entry name" value="ATP-dep_DNA_ligase"/>
</dbReference>
<dbReference type="Pfam" id="PF04679">
    <property type="entry name" value="DNA_ligase_A_C"/>
    <property type="match status" value="1"/>
</dbReference>
<dbReference type="PANTHER" id="PTHR45674:SF4">
    <property type="entry name" value="DNA LIGASE 1"/>
    <property type="match status" value="1"/>
</dbReference>
<dbReference type="PANTHER" id="PTHR45674">
    <property type="entry name" value="DNA LIGASE 1/3 FAMILY MEMBER"/>
    <property type="match status" value="1"/>
</dbReference>
<feature type="domain" description="DNA ligase ATP-dependent C-terminal" evidence="6">
    <location>
        <begin position="226"/>
        <end position="325"/>
    </location>
</feature>
<evidence type="ECO:0000256" key="2">
    <source>
        <dbReference type="ARBA" id="ARBA00012727"/>
    </source>
</evidence>
<dbReference type="Gene3D" id="2.40.50.140">
    <property type="entry name" value="Nucleic acid-binding proteins"/>
    <property type="match status" value="1"/>
</dbReference>
<dbReference type="AlphaFoldDB" id="A0A6I4TC59"/>
<reference evidence="7 8" key="1">
    <citation type="submission" date="2019-12" db="EMBL/GenBank/DDBJ databases">
        <title>Genomic-based taxomic classification of the family Erythrobacteraceae.</title>
        <authorList>
            <person name="Xu L."/>
        </authorList>
    </citation>
    <scope>NUCLEOTIDE SEQUENCE [LARGE SCALE GENOMIC DNA]</scope>
    <source>
        <strain evidence="7 8">100921-2</strain>
    </source>
</reference>
<organism evidence="7 8">
    <name type="scientific">Tsuneonella aeria</name>
    <dbReference type="NCBI Taxonomy" id="1837929"/>
    <lineage>
        <taxon>Bacteria</taxon>
        <taxon>Pseudomonadati</taxon>
        <taxon>Pseudomonadota</taxon>
        <taxon>Alphaproteobacteria</taxon>
        <taxon>Sphingomonadales</taxon>
        <taxon>Erythrobacteraceae</taxon>
        <taxon>Tsuneonella</taxon>
    </lineage>
</organism>
<dbReference type="Pfam" id="PF01068">
    <property type="entry name" value="DNA_ligase_A_M"/>
    <property type="match status" value="1"/>
</dbReference>
<evidence type="ECO:0000256" key="4">
    <source>
        <dbReference type="ARBA" id="ARBA00034003"/>
    </source>
</evidence>
<evidence type="ECO:0000256" key="1">
    <source>
        <dbReference type="ARBA" id="ARBA00007572"/>
    </source>
</evidence>